<dbReference type="Gene3D" id="1.50.40.10">
    <property type="entry name" value="Mitochondrial carrier domain"/>
    <property type="match status" value="1"/>
</dbReference>
<keyword evidence="5" id="KW-0677">Repeat</keyword>
<dbReference type="GO" id="GO:0031966">
    <property type="term" value="C:mitochondrial membrane"/>
    <property type="evidence" value="ECO:0007669"/>
    <property type="project" value="UniProtKB-SubCell"/>
</dbReference>
<dbReference type="InterPro" id="IPR050567">
    <property type="entry name" value="Mitochondrial_Carrier"/>
</dbReference>
<evidence type="ECO:0008006" key="13">
    <source>
        <dbReference type="Google" id="ProtNLM"/>
    </source>
</evidence>
<protein>
    <recommendedName>
        <fullName evidence="13">Mitochondrial carrier protein</fullName>
    </recommendedName>
</protein>
<comment type="subcellular location">
    <subcellularLocation>
        <location evidence="1">Mitochondrion membrane</location>
        <topology evidence="1">Multi-pass membrane protein</topology>
    </subcellularLocation>
</comment>
<dbReference type="PANTHER" id="PTHR45624">
    <property type="entry name" value="MITOCHONDRIAL BASIC AMINO ACIDS TRANSPORTER-RELATED"/>
    <property type="match status" value="1"/>
</dbReference>
<organism evidence="11 12">
    <name type="scientific">Pelagomonas calceolata</name>
    <dbReference type="NCBI Taxonomy" id="35677"/>
    <lineage>
        <taxon>Eukaryota</taxon>
        <taxon>Sar</taxon>
        <taxon>Stramenopiles</taxon>
        <taxon>Ochrophyta</taxon>
        <taxon>Pelagophyceae</taxon>
        <taxon>Pelagomonadales</taxon>
        <taxon>Pelagomonadaceae</taxon>
        <taxon>Pelagomonas</taxon>
    </lineage>
</organism>
<dbReference type="SUPFAM" id="SSF103506">
    <property type="entry name" value="Mitochondrial carrier"/>
    <property type="match status" value="1"/>
</dbReference>
<evidence type="ECO:0000256" key="3">
    <source>
        <dbReference type="ARBA" id="ARBA00022448"/>
    </source>
</evidence>
<dbReference type="GO" id="GO:0000064">
    <property type="term" value="F:L-ornithine transmembrane transporter activity"/>
    <property type="evidence" value="ECO:0007669"/>
    <property type="project" value="TreeGrafter"/>
</dbReference>
<evidence type="ECO:0000256" key="4">
    <source>
        <dbReference type="ARBA" id="ARBA00022692"/>
    </source>
</evidence>
<evidence type="ECO:0000256" key="1">
    <source>
        <dbReference type="ARBA" id="ARBA00004225"/>
    </source>
</evidence>
<evidence type="ECO:0000313" key="12">
    <source>
        <dbReference type="Proteomes" id="UP000789595"/>
    </source>
</evidence>
<name>A0A8J2WTM3_9STRA</name>
<dbReference type="Pfam" id="PF00153">
    <property type="entry name" value="Mito_carr"/>
    <property type="match status" value="2"/>
</dbReference>
<comment type="similarity">
    <text evidence="2 10">Belongs to the mitochondrial carrier (TC 2.A.29) family.</text>
</comment>
<evidence type="ECO:0000256" key="7">
    <source>
        <dbReference type="ARBA" id="ARBA00023128"/>
    </source>
</evidence>
<dbReference type="InterPro" id="IPR023395">
    <property type="entry name" value="MCP_dom_sf"/>
</dbReference>
<evidence type="ECO:0000256" key="5">
    <source>
        <dbReference type="ARBA" id="ARBA00022737"/>
    </source>
</evidence>
<dbReference type="InterPro" id="IPR018108">
    <property type="entry name" value="MCP_transmembrane"/>
</dbReference>
<proteinExistence type="inferred from homology"/>
<keyword evidence="7" id="KW-0496">Mitochondrion</keyword>
<keyword evidence="6" id="KW-1133">Transmembrane helix</keyword>
<keyword evidence="8 9" id="KW-0472">Membrane</keyword>
<evidence type="ECO:0000256" key="6">
    <source>
        <dbReference type="ARBA" id="ARBA00022989"/>
    </source>
</evidence>
<reference evidence="11" key="1">
    <citation type="submission" date="2021-11" db="EMBL/GenBank/DDBJ databases">
        <authorList>
            <consortium name="Genoscope - CEA"/>
            <person name="William W."/>
        </authorList>
    </citation>
    <scope>NUCLEOTIDE SEQUENCE</scope>
</reference>
<dbReference type="OrthoDB" id="193856at2759"/>
<evidence type="ECO:0000256" key="9">
    <source>
        <dbReference type="PROSITE-ProRule" id="PRU00282"/>
    </source>
</evidence>
<accession>A0A8J2WTM3</accession>
<dbReference type="EMBL" id="CAKKNE010000001">
    <property type="protein sequence ID" value="CAH0366699.1"/>
    <property type="molecule type" value="Genomic_DNA"/>
</dbReference>
<keyword evidence="12" id="KW-1185">Reference proteome</keyword>
<evidence type="ECO:0000313" key="11">
    <source>
        <dbReference type="EMBL" id="CAH0366699.1"/>
    </source>
</evidence>
<keyword evidence="4 9" id="KW-0812">Transmembrane</keyword>
<feature type="repeat" description="Solcar" evidence="9">
    <location>
        <begin position="9"/>
        <end position="91"/>
    </location>
</feature>
<dbReference type="Proteomes" id="UP000789595">
    <property type="component" value="Unassembled WGS sequence"/>
</dbReference>
<sequence length="278" mass="29713">MAPKDHDLVDTGITFASGAAYGMTTVAVGQPFDTIKTVVQSSGEGTVAATRKVIAESGIIKGLWRGSLPLVLGGTFMRSAQFGCNDLARDALRDSSIPSFKIGGVVESHIVLAGMCGGLGRAVVEGPTEFFKIRQQIVAQWSYREALSGLGVTMGRNTGLFSAFVVYMDLLRPYLGDSPFVYGATCSNLAWLTVWPCVEINQCVWPFDVVKTQRQSGRHPGVSAPALLANAFREGALFRGLLPGLVRSSIANGTSMVVYKKVHAELSRLAGRDDHSNI</sequence>
<dbReference type="PANTHER" id="PTHR45624:SF58">
    <property type="entry name" value="CARRIER PROTEIN, PUTATIVE-RELATED"/>
    <property type="match status" value="1"/>
</dbReference>
<dbReference type="AlphaFoldDB" id="A0A8J2WTM3"/>
<dbReference type="GO" id="GO:1990575">
    <property type="term" value="P:mitochondrial L-ornithine transmembrane transport"/>
    <property type="evidence" value="ECO:0007669"/>
    <property type="project" value="TreeGrafter"/>
</dbReference>
<gene>
    <name evidence="11" type="ORF">PECAL_1P32050</name>
</gene>
<evidence type="ECO:0000256" key="2">
    <source>
        <dbReference type="ARBA" id="ARBA00006375"/>
    </source>
</evidence>
<evidence type="ECO:0000256" key="8">
    <source>
        <dbReference type="ARBA" id="ARBA00023136"/>
    </source>
</evidence>
<keyword evidence="3 10" id="KW-0813">Transport</keyword>
<dbReference type="PROSITE" id="PS50920">
    <property type="entry name" value="SOLCAR"/>
    <property type="match status" value="1"/>
</dbReference>
<evidence type="ECO:0000256" key="10">
    <source>
        <dbReference type="RuleBase" id="RU000488"/>
    </source>
</evidence>
<comment type="caution">
    <text evidence="11">The sequence shown here is derived from an EMBL/GenBank/DDBJ whole genome shotgun (WGS) entry which is preliminary data.</text>
</comment>